<dbReference type="PANTHER" id="PTHR28641">
    <property type="match status" value="1"/>
</dbReference>
<evidence type="ECO:0000313" key="2">
    <source>
        <dbReference type="Ensembl" id="ENSCSAVP00000014886.1"/>
    </source>
</evidence>
<dbReference type="PANTHER" id="PTHR28641:SF1">
    <property type="entry name" value="MALONYL-COA DECARBOXYLASE, MITOCHONDRIAL"/>
    <property type="match status" value="1"/>
</dbReference>
<feature type="domain" description="Malonyl-CoA decarboxylase C-terminal" evidence="1">
    <location>
        <begin position="79"/>
        <end position="201"/>
    </location>
</feature>
<dbReference type="GO" id="GO:0006085">
    <property type="term" value="P:acetyl-CoA biosynthetic process"/>
    <property type="evidence" value="ECO:0007669"/>
    <property type="project" value="TreeGrafter"/>
</dbReference>
<dbReference type="GO" id="GO:0006633">
    <property type="term" value="P:fatty acid biosynthetic process"/>
    <property type="evidence" value="ECO:0007669"/>
    <property type="project" value="InterPro"/>
</dbReference>
<dbReference type="HOGENOM" id="CLU_1357350_0_0_1"/>
<dbReference type="InParanoid" id="H2ZBC1"/>
<dbReference type="Gene3D" id="3.40.630.150">
    <property type="entry name" value="Malonyl-CoA decarboxylase, catalytic domain"/>
    <property type="match status" value="1"/>
</dbReference>
<evidence type="ECO:0000259" key="1">
    <source>
        <dbReference type="Pfam" id="PF05292"/>
    </source>
</evidence>
<reference evidence="3" key="1">
    <citation type="submission" date="2003-08" db="EMBL/GenBank/DDBJ databases">
        <authorList>
            <person name="Birren B."/>
            <person name="Nusbaum C."/>
            <person name="Abebe A."/>
            <person name="Abouelleil A."/>
            <person name="Adekoya E."/>
            <person name="Ait-zahra M."/>
            <person name="Allen N."/>
            <person name="Allen T."/>
            <person name="An P."/>
            <person name="Anderson M."/>
            <person name="Anderson S."/>
            <person name="Arachchi H."/>
            <person name="Armbruster J."/>
            <person name="Bachantsang P."/>
            <person name="Baldwin J."/>
            <person name="Barry A."/>
            <person name="Bayul T."/>
            <person name="Blitshsteyn B."/>
            <person name="Bloom T."/>
            <person name="Blye J."/>
            <person name="Boguslavskiy L."/>
            <person name="Borowsky M."/>
            <person name="Boukhgalter B."/>
            <person name="Brunache A."/>
            <person name="Butler J."/>
            <person name="Calixte N."/>
            <person name="Calvo S."/>
            <person name="Camarata J."/>
            <person name="Campo K."/>
            <person name="Chang J."/>
            <person name="Cheshatsang Y."/>
            <person name="Citroen M."/>
            <person name="Collymore A."/>
            <person name="Considine T."/>
            <person name="Cook A."/>
            <person name="Cooke P."/>
            <person name="Corum B."/>
            <person name="Cuomo C."/>
            <person name="David R."/>
            <person name="Dawoe T."/>
            <person name="Degray S."/>
            <person name="Dodge S."/>
            <person name="Dooley K."/>
            <person name="Dorje P."/>
            <person name="Dorjee K."/>
            <person name="Dorris L."/>
            <person name="Duffey N."/>
            <person name="Dupes A."/>
            <person name="Elkins T."/>
            <person name="Engels R."/>
            <person name="Erickson J."/>
            <person name="Farina A."/>
            <person name="Faro S."/>
            <person name="Ferreira P."/>
            <person name="Fischer H."/>
            <person name="Fitzgerald M."/>
            <person name="Foley K."/>
            <person name="Gage D."/>
            <person name="Galagan J."/>
            <person name="Gearin G."/>
            <person name="Gnerre S."/>
            <person name="Gnirke A."/>
            <person name="Goyette A."/>
            <person name="Graham J."/>
            <person name="Grandbois E."/>
            <person name="Gyaltsen K."/>
            <person name="Hafez N."/>
            <person name="Hagopian D."/>
            <person name="Hagos B."/>
            <person name="Hall J."/>
            <person name="Hatcher B."/>
            <person name="Heller A."/>
            <person name="Higgins H."/>
            <person name="Honan T."/>
            <person name="Horn A."/>
            <person name="Houde N."/>
            <person name="Hughes L."/>
            <person name="Hulme W."/>
            <person name="Husby E."/>
            <person name="Iliev I."/>
            <person name="Jaffe D."/>
            <person name="Jones C."/>
            <person name="Kamal M."/>
            <person name="Kamat A."/>
            <person name="Kamvysselis M."/>
            <person name="Karlsson E."/>
            <person name="Kells C."/>
            <person name="Kieu A."/>
            <person name="Kisner P."/>
            <person name="Kodira C."/>
            <person name="Kulbokas E."/>
            <person name="Labutti K."/>
            <person name="Lama D."/>
            <person name="Landers T."/>
            <person name="Leger J."/>
            <person name="Levine S."/>
            <person name="Lewis D."/>
            <person name="Lewis T."/>
            <person name="Lindblad-toh K."/>
            <person name="Liu X."/>
            <person name="Lokyitsang T."/>
            <person name="Lokyitsang Y."/>
            <person name="Lucien O."/>
            <person name="Lui A."/>
            <person name="Ma L.J."/>
            <person name="Mabbitt R."/>
            <person name="Macdonald J."/>
            <person name="Maclean C."/>
            <person name="Major J."/>
            <person name="Manning J."/>
            <person name="Marabella R."/>
            <person name="Maru K."/>
            <person name="Matthews C."/>
            <person name="Mauceli E."/>
            <person name="Mccarthy M."/>
            <person name="Mcdonough S."/>
            <person name="Mcghee T."/>
            <person name="Meldrim J."/>
            <person name="Meneus L."/>
            <person name="Mesirov J."/>
            <person name="Mihalev A."/>
            <person name="Mihova T."/>
            <person name="Mikkelsen T."/>
            <person name="Mlenga V."/>
            <person name="Moru K."/>
            <person name="Mozes J."/>
            <person name="Mulrain L."/>
            <person name="Munson G."/>
            <person name="Naylor J."/>
            <person name="Newes C."/>
            <person name="Nguyen C."/>
            <person name="Nguyen N."/>
            <person name="Nguyen T."/>
            <person name="Nicol R."/>
            <person name="Nielsen C."/>
            <person name="Nizzari M."/>
            <person name="Norbu C."/>
            <person name="Norbu N."/>
            <person name="O'donnell P."/>
            <person name="Okoawo O."/>
            <person name="O'leary S."/>
            <person name="Omotosho B."/>
            <person name="O'neill K."/>
            <person name="Osman S."/>
            <person name="Parker S."/>
            <person name="Perrin D."/>
            <person name="Phunkhang P."/>
            <person name="Piqani B."/>
            <person name="Purcell S."/>
            <person name="Rachupka T."/>
            <person name="Ramasamy U."/>
            <person name="Rameau R."/>
            <person name="Ray V."/>
            <person name="Raymond C."/>
            <person name="Retta R."/>
            <person name="Richardson S."/>
            <person name="Rise C."/>
            <person name="Rodriguez J."/>
            <person name="Rogers J."/>
            <person name="Rogov P."/>
            <person name="Rutman M."/>
            <person name="Schupbach R."/>
            <person name="Seaman C."/>
            <person name="Settipalli S."/>
            <person name="Sharpe T."/>
            <person name="Sheridan J."/>
            <person name="Sherpa N."/>
            <person name="Shi J."/>
            <person name="Smirnov S."/>
            <person name="Smith C."/>
            <person name="Sougnez C."/>
            <person name="Spencer B."/>
            <person name="Stalker J."/>
            <person name="Stange-thomann N."/>
            <person name="Stavropoulos S."/>
            <person name="Stetson K."/>
            <person name="Stone C."/>
            <person name="Stone S."/>
            <person name="Stubbs M."/>
            <person name="Talamas J."/>
            <person name="Tchuinga P."/>
            <person name="Tenzing P."/>
            <person name="Tesfaye S."/>
            <person name="Theodore J."/>
            <person name="Thoulutsang Y."/>
            <person name="Topham K."/>
            <person name="Towey S."/>
            <person name="Tsamla T."/>
            <person name="Tsomo N."/>
            <person name="Vallee D."/>
            <person name="Vassiliev H."/>
            <person name="Venkataraman V."/>
            <person name="Vinson J."/>
            <person name="Vo A."/>
            <person name="Wade C."/>
            <person name="Wang S."/>
            <person name="Wangchuk T."/>
            <person name="Wangdi T."/>
            <person name="Whittaker C."/>
            <person name="Wilkinson J."/>
            <person name="Wu Y."/>
            <person name="Wyman D."/>
            <person name="Yadav S."/>
            <person name="Yang S."/>
            <person name="Yang X."/>
            <person name="Yeager S."/>
            <person name="Yee E."/>
            <person name="Young G."/>
            <person name="Zainoun J."/>
            <person name="Zembeck L."/>
            <person name="Zimmer A."/>
            <person name="Zody M."/>
            <person name="Lander E."/>
        </authorList>
    </citation>
    <scope>NUCLEOTIDE SEQUENCE [LARGE SCALE GENOMIC DNA]</scope>
</reference>
<dbReference type="Ensembl" id="ENSCSAVT00000015060.1">
    <property type="protein sequence ID" value="ENSCSAVP00000014886.1"/>
    <property type="gene ID" value="ENSCSAVG00000008714.1"/>
</dbReference>
<dbReference type="STRING" id="51511.ENSCSAVP00000014886"/>
<evidence type="ECO:0000313" key="3">
    <source>
        <dbReference type="Proteomes" id="UP000007875"/>
    </source>
</evidence>
<sequence length="202" mass="23199">MSLLGEVMKTVENQEKNKFQNFLVADETINRICEIYFTKLTVDEKAELLSWLCNKYGVQHHELYETCGVLQDCINNRVGMLQLTRITWETPADILEKVGKYEAVHQIRSWVDLKHRLGSNRRCYAFFHSSMPREPLVLLHVALTDKISSNVTSIVSYTDITPAKGTIDTTAIFYSITSTQNGLQGIDFGIHMIRKVVEELRK</sequence>
<dbReference type="eggNOG" id="KOG3018">
    <property type="taxonomic scope" value="Eukaryota"/>
</dbReference>
<dbReference type="GO" id="GO:2001294">
    <property type="term" value="P:malonyl-CoA catabolic process"/>
    <property type="evidence" value="ECO:0007669"/>
    <property type="project" value="TreeGrafter"/>
</dbReference>
<protein>
    <recommendedName>
        <fullName evidence="1">Malonyl-CoA decarboxylase C-terminal domain-containing protein</fullName>
    </recommendedName>
</protein>
<accession>H2ZBC1</accession>
<dbReference type="FunCoup" id="H2ZBC1">
    <property type="interactions" value="131"/>
</dbReference>
<dbReference type="AlphaFoldDB" id="H2ZBC1"/>
<keyword evidence="3" id="KW-1185">Reference proteome</keyword>
<proteinExistence type="predicted"/>
<reference evidence="2" key="3">
    <citation type="submission" date="2025-09" db="UniProtKB">
        <authorList>
            <consortium name="Ensembl"/>
        </authorList>
    </citation>
    <scope>IDENTIFICATION</scope>
</reference>
<dbReference type="Proteomes" id="UP000007875">
    <property type="component" value="Unassembled WGS sequence"/>
</dbReference>
<organism evidence="2 3">
    <name type="scientific">Ciona savignyi</name>
    <name type="common">Pacific transparent sea squirt</name>
    <dbReference type="NCBI Taxonomy" id="51511"/>
    <lineage>
        <taxon>Eukaryota</taxon>
        <taxon>Metazoa</taxon>
        <taxon>Chordata</taxon>
        <taxon>Tunicata</taxon>
        <taxon>Ascidiacea</taxon>
        <taxon>Phlebobranchia</taxon>
        <taxon>Cionidae</taxon>
        <taxon>Ciona</taxon>
    </lineage>
</organism>
<dbReference type="InterPro" id="IPR042303">
    <property type="entry name" value="Malonyl_CoA_deC_C_sf"/>
</dbReference>
<dbReference type="GO" id="GO:0005782">
    <property type="term" value="C:peroxisomal matrix"/>
    <property type="evidence" value="ECO:0007669"/>
    <property type="project" value="TreeGrafter"/>
</dbReference>
<dbReference type="GO" id="GO:0005759">
    <property type="term" value="C:mitochondrial matrix"/>
    <property type="evidence" value="ECO:0007669"/>
    <property type="project" value="TreeGrafter"/>
</dbReference>
<name>H2ZBC1_CIOSA</name>
<dbReference type="GO" id="GO:0050080">
    <property type="term" value="F:malonyl-CoA decarboxylase activity"/>
    <property type="evidence" value="ECO:0007669"/>
    <property type="project" value="InterPro"/>
</dbReference>
<reference evidence="2" key="2">
    <citation type="submission" date="2025-08" db="UniProtKB">
        <authorList>
            <consortium name="Ensembl"/>
        </authorList>
    </citation>
    <scope>IDENTIFICATION</scope>
</reference>
<dbReference type="Pfam" id="PF05292">
    <property type="entry name" value="MCD"/>
    <property type="match status" value="1"/>
</dbReference>
<dbReference type="InterPro" id="IPR038917">
    <property type="entry name" value="Malonyl_CoA_deC"/>
</dbReference>
<dbReference type="InterPro" id="IPR007956">
    <property type="entry name" value="Malonyl_CoA_deC_C"/>
</dbReference>